<keyword evidence="3" id="KW-1185">Reference proteome</keyword>
<dbReference type="Proteomes" id="UP000283269">
    <property type="component" value="Unassembled WGS sequence"/>
</dbReference>
<feature type="compositionally biased region" description="Basic and acidic residues" evidence="1">
    <location>
        <begin position="51"/>
        <end position="63"/>
    </location>
</feature>
<gene>
    <name evidence="2" type="ORF">CVT25_006627</name>
</gene>
<name>A0A409XIS9_PSICY</name>
<dbReference type="AlphaFoldDB" id="A0A409XIS9"/>
<dbReference type="EMBL" id="NHYD01001584">
    <property type="protein sequence ID" value="PPQ90644.1"/>
    <property type="molecule type" value="Genomic_DNA"/>
</dbReference>
<protein>
    <submittedName>
        <fullName evidence="2">Uncharacterized protein</fullName>
    </submittedName>
</protein>
<evidence type="ECO:0000313" key="2">
    <source>
        <dbReference type="EMBL" id="PPQ90644.1"/>
    </source>
</evidence>
<evidence type="ECO:0000313" key="3">
    <source>
        <dbReference type="Proteomes" id="UP000283269"/>
    </source>
</evidence>
<feature type="region of interest" description="Disordered" evidence="1">
    <location>
        <begin position="1"/>
        <end position="73"/>
    </location>
</feature>
<feature type="compositionally biased region" description="Basic and acidic residues" evidence="1">
    <location>
        <begin position="13"/>
        <end position="24"/>
    </location>
</feature>
<proteinExistence type="predicted"/>
<reference evidence="2 3" key="1">
    <citation type="journal article" date="2018" name="Evol. Lett.">
        <title>Horizontal gene cluster transfer increased hallucinogenic mushroom diversity.</title>
        <authorList>
            <person name="Reynolds H.T."/>
            <person name="Vijayakumar V."/>
            <person name="Gluck-Thaler E."/>
            <person name="Korotkin H.B."/>
            <person name="Matheny P.B."/>
            <person name="Slot J.C."/>
        </authorList>
    </citation>
    <scope>NUCLEOTIDE SEQUENCE [LARGE SCALE GENOMIC DNA]</scope>
    <source>
        <strain evidence="2 3">2631</strain>
    </source>
</reference>
<accession>A0A409XIS9</accession>
<evidence type="ECO:0000256" key="1">
    <source>
        <dbReference type="SAM" id="MobiDB-lite"/>
    </source>
</evidence>
<sequence length="73" mass="8326">MPEPINSPVIWAKPERKARQEQELSKSGARFVPSRRSSPVPDPGRFLFAQEPEHQVGSDEYHSHMTTINGRDQ</sequence>
<organism evidence="2 3">
    <name type="scientific">Psilocybe cyanescens</name>
    <dbReference type="NCBI Taxonomy" id="93625"/>
    <lineage>
        <taxon>Eukaryota</taxon>
        <taxon>Fungi</taxon>
        <taxon>Dikarya</taxon>
        <taxon>Basidiomycota</taxon>
        <taxon>Agaricomycotina</taxon>
        <taxon>Agaricomycetes</taxon>
        <taxon>Agaricomycetidae</taxon>
        <taxon>Agaricales</taxon>
        <taxon>Agaricineae</taxon>
        <taxon>Strophariaceae</taxon>
        <taxon>Psilocybe</taxon>
    </lineage>
</organism>
<feature type="compositionally biased region" description="Polar residues" evidence="1">
    <location>
        <begin position="64"/>
        <end position="73"/>
    </location>
</feature>
<dbReference type="InParanoid" id="A0A409XIS9"/>
<comment type="caution">
    <text evidence="2">The sequence shown here is derived from an EMBL/GenBank/DDBJ whole genome shotgun (WGS) entry which is preliminary data.</text>
</comment>